<comment type="caution">
    <text evidence="3">The sequence shown here is derived from an EMBL/GenBank/DDBJ whole genome shotgun (WGS) entry which is preliminary data.</text>
</comment>
<dbReference type="InterPro" id="IPR001810">
    <property type="entry name" value="F-box_dom"/>
</dbReference>
<evidence type="ECO:0000313" key="4">
    <source>
        <dbReference type="Proteomes" id="UP000663855"/>
    </source>
</evidence>
<accession>A0A814UZU4</accession>
<name>A0A814UZU4_9BILA</name>
<sequence>MEYSRIQLDDLPDEILMIIFKKLGHILVLYSLIGINKRLNKIAHDSIFTNHLTLIASWNHSICALPYPILDQFCSRVLPEIHDKIKWLELETFSMERILFATTYPNLYGLRLHNIQQETAIRIFSDGYDELLLPLLHRMLNLEKLCLCLTVCERNRFIDISDLEKDIINHMPQLNKFLFNIYSTICFNDQIDLPSNEDIQHRFKASKDNKMISCIDYFPSRKEGQCHIYSYPYRGESYKNLTNNFPGGFFQYVHELTLYDEHPFEHEFFLRISQSFPFIKR</sequence>
<evidence type="ECO:0000313" key="3">
    <source>
        <dbReference type="EMBL" id="CAF1181410.1"/>
    </source>
</evidence>
<feature type="domain" description="F-box" evidence="2">
    <location>
        <begin position="5"/>
        <end position="52"/>
    </location>
</feature>
<keyword evidence="1" id="KW-0812">Transmembrane</keyword>
<dbReference type="AlphaFoldDB" id="A0A814UZU4"/>
<protein>
    <recommendedName>
        <fullName evidence="2">F-box domain-containing protein</fullName>
    </recommendedName>
</protein>
<proteinExistence type="predicted"/>
<dbReference type="EMBL" id="CAJNOV010004613">
    <property type="protein sequence ID" value="CAF1181410.1"/>
    <property type="molecule type" value="Genomic_DNA"/>
</dbReference>
<evidence type="ECO:0000256" key="1">
    <source>
        <dbReference type="SAM" id="Phobius"/>
    </source>
</evidence>
<dbReference type="Proteomes" id="UP000663855">
    <property type="component" value="Unassembled WGS sequence"/>
</dbReference>
<dbReference type="PROSITE" id="PS50181">
    <property type="entry name" value="FBOX"/>
    <property type="match status" value="1"/>
</dbReference>
<evidence type="ECO:0000259" key="2">
    <source>
        <dbReference type="PROSITE" id="PS50181"/>
    </source>
</evidence>
<organism evidence="3 4">
    <name type="scientific">Rotaria magnacalcarata</name>
    <dbReference type="NCBI Taxonomy" id="392030"/>
    <lineage>
        <taxon>Eukaryota</taxon>
        <taxon>Metazoa</taxon>
        <taxon>Spiralia</taxon>
        <taxon>Gnathifera</taxon>
        <taxon>Rotifera</taxon>
        <taxon>Eurotatoria</taxon>
        <taxon>Bdelloidea</taxon>
        <taxon>Philodinida</taxon>
        <taxon>Philodinidae</taxon>
        <taxon>Rotaria</taxon>
    </lineage>
</organism>
<keyword evidence="1" id="KW-1133">Transmembrane helix</keyword>
<keyword evidence="1" id="KW-0472">Membrane</keyword>
<gene>
    <name evidence="3" type="ORF">CJN711_LOCUS11037</name>
</gene>
<reference evidence="3" key="1">
    <citation type="submission" date="2021-02" db="EMBL/GenBank/DDBJ databases">
        <authorList>
            <person name="Nowell W R."/>
        </authorList>
    </citation>
    <scope>NUCLEOTIDE SEQUENCE</scope>
</reference>
<feature type="transmembrane region" description="Helical" evidence="1">
    <location>
        <begin position="15"/>
        <end position="33"/>
    </location>
</feature>